<name>A0A195BN30_9HYME</name>
<dbReference type="EMBL" id="KQ976432">
    <property type="protein sequence ID" value="KYM87435.1"/>
    <property type="molecule type" value="Genomic_DNA"/>
</dbReference>
<sequence length="213" mass="24829">MPHPKPNALPHVEVLVLRKNLLFSIFAQFDQPMLIKTVQYMQNIFSFTCSKGYRIRMLTSTLTDACMRLPYFDKSDFIATMYNDLDNMRTVSYKTHSSRTSIHKIWKRLLYGFAISIICVIADGGRNGLCGGSFVPEDYFFVFFYFQHFRYDLRFNLHPIFINMPLPLYLRARPYLNDDPSTMCSASCLNCSYRKSSQWGMIDPEGMVHCKLA</sequence>
<keyword evidence="2" id="KW-1185">Reference proteome</keyword>
<proteinExistence type="predicted"/>
<evidence type="ECO:0000313" key="1">
    <source>
        <dbReference type="EMBL" id="KYM87435.1"/>
    </source>
</evidence>
<dbReference type="AlphaFoldDB" id="A0A195BN30"/>
<organism evidence="1 2">
    <name type="scientific">Atta colombica</name>
    <dbReference type="NCBI Taxonomy" id="520822"/>
    <lineage>
        <taxon>Eukaryota</taxon>
        <taxon>Metazoa</taxon>
        <taxon>Ecdysozoa</taxon>
        <taxon>Arthropoda</taxon>
        <taxon>Hexapoda</taxon>
        <taxon>Insecta</taxon>
        <taxon>Pterygota</taxon>
        <taxon>Neoptera</taxon>
        <taxon>Endopterygota</taxon>
        <taxon>Hymenoptera</taxon>
        <taxon>Apocrita</taxon>
        <taxon>Aculeata</taxon>
        <taxon>Formicoidea</taxon>
        <taxon>Formicidae</taxon>
        <taxon>Myrmicinae</taxon>
        <taxon>Atta</taxon>
    </lineage>
</organism>
<accession>A0A195BN30</accession>
<reference evidence="1 2" key="1">
    <citation type="submission" date="2015-09" db="EMBL/GenBank/DDBJ databases">
        <title>Atta colombica WGS genome.</title>
        <authorList>
            <person name="Nygaard S."/>
            <person name="Hu H."/>
            <person name="Boomsma J."/>
            <person name="Zhang G."/>
        </authorList>
    </citation>
    <scope>NUCLEOTIDE SEQUENCE [LARGE SCALE GENOMIC DNA]</scope>
    <source>
        <strain evidence="1">Treedump-2</strain>
        <tissue evidence="1">Whole body</tissue>
    </source>
</reference>
<dbReference type="Proteomes" id="UP000078540">
    <property type="component" value="Unassembled WGS sequence"/>
</dbReference>
<protein>
    <submittedName>
        <fullName evidence="1">Uncharacterized protein</fullName>
    </submittedName>
</protein>
<evidence type="ECO:0000313" key="2">
    <source>
        <dbReference type="Proteomes" id="UP000078540"/>
    </source>
</evidence>
<gene>
    <name evidence="1" type="ORF">ALC53_03333</name>
</gene>